<dbReference type="OrthoDB" id="4008739at2"/>
<reference evidence="10 11" key="1">
    <citation type="journal article" date="2011" name="Stand. Genomic Sci.">
        <title>High quality draft genome sequence of Segniliparus rugosus CDC 945(T)= (ATCC BAA-974(T)).</title>
        <authorList>
            <person name="Earl A.M."/>
            <person name="Desjardins C.A."/>
            <person name="Fitzgerald M.G."/>
            <person name="Arachchi H.M."/>
            <person name="Zeng Q."/>
            <person name="Mehta T."/>
            <person name="Griggs A."/>
            <person name="Birren B.W."/>
            <person name="Toney N.C."/>
            <person name="Carr J."/>
            <person name="Posey J."/>
            <person name="Butler W.R."/>
        </authorList>
    </citation>
    <scope>NUCLEOTIDE SEQUENCE [LARGE SCALE GENOMIC DNA]</scope>
    <source>
        <strain evidence="11">ATCC BAA-974 / DSM 45345 / CCUG 50838 / CIP 108380 / JCM 13579 / CDC 945</strain>
    </source>
</reference>
<keyword evidence="11" id="KW-1185">Reference proteome</keyword>
<evidence type="ECO:0000313" key="11">
    <source>
        <dbReference type="Proteomes" id="UP000004816"/>
    </source>
</evidence>
<dbReference type="InterPro" id="IPR005829">
    <property type="entry name" value="Sugar_transporter_CS"/>
</dbReference>
<dbReference type="GO" id="GO:0005886">
    <property type="term" value="C:plasma membrane"/>
    <property type="evidence" value="ECO:0007669"/>
    <property type="project" value="UniProtKB-SubCell"/>
</dbReference>
<dbReference type="eggNOG" id="COG0477">
    <property type="taxonomic scope" value="Bacteria"/>
</dbReference>
<dbReference type="PROSITE" id="PS50850">
    <property type="entry name" value="MFS"/>
    <property type="match status" value="1"/>
</dbReference>
<comment type="similarity">
    <text evidence="2">Belongs to the major facilitator superfamily. Sugar transporter (TC 2.A.1.1) family.</text>
</comment>
<dbReference type="AlphaFoldDB" id="E5XTA4"/>
<feature type="transmembrane region" description="Helical" evidence="8">
    <location>
        <begin position="99"/>
        <end position="121"/>
    </location>
</feature>
<dbReference type="GO" id="GO:0022857">
    <property type="term" value="F:transmembrane transporter activity"/>
    <property type="evidence" value="ECO:0007669"/>
    <property type="project" value="InterPro"/>
</dbReference>
<feature type="region of interest" description="Disordered" evidence="7">
    <location>
        <begin position="424"/>
        <end position="454"/>
    </location>
</feature>
<evidence type="ECO:0000256" key="6">
    <source>
        <dbReference type="ARBA" id="ARBA00023136"/>
    </source>
</evidence>
<dbReference type="InterPro" id="IPR020846">
    <property type="entry name" value="MFS_dom"/>
</dbReference>
<organism evidence="10 11">
    <name type="scientific">Segniliparus rugosus (strain ATCC BAA-974 / DSM 45345 / CCUG 50838 / CIP 108380 / JCM 13579 / CDC 945)</name>
    <dbReference type="NCBI Taxonomy" id="679197"/>
    <lineage>
        <taxon>Bacteria</taxon>
        <taxon>Bacillati</taxon>
        <taxon>Actinomycetota</taxon>
        <taxon>Actinomycetes</taxon>
        <taxon>Mycobacteriales</taxon>
        <taxon>Segniliparaceae</taxon>
        <taxon>Segniliparus</taxon>
    </lineage>
</organism>
<dbReference type="PANTHER" id="PTHR48020">
    <property type="entry name" value="PROTON MYO-INOSITOL COTRANSPORTER"/>
    <property type="match status" value="1"/>
</dbReference>
<feature type="transmembrane region" description="Helical" evidence="8">
    <location>
        <begin position="316"/>
        <end position="341"/>
    </location>
</feature>
<dbReference type="PROSITE" id="PS00216">
    <property type="entry name" value="SUGAR_TRANSPORT_1"/>
    <property type="match status" value="2"/>
</dbReference>
<comment type="caution">
    <text evidence="10">The sequence shown here is derived from an EMBL/GenBank/DDBJ whole genome shotgun (WGS) entry which is preliminary data.</text>
</comment>
<evidence type="ECO:0000256" key="1">
    <source>
        <dbReference type="ARBA" id="ARBA00004651"/>
    </source>
</evidence>
<dbReference type="STRING" id="679197.HMPREF9336_02726"/>
<feature type="domain" description="Major facilitator superfamily (MFS) profile" evidence="9">
    <location>
        <begin position="8"/>
        <end position="407"/>
    </location>
</feature>
<dbReference type="PANTHER" id="PTHR48020:SF12">
    <property type="entry name" value="PROTON MYO-INOSITOL COTRANSPORTER"/>
    <property type="match status" value="1"/>
</dbReference>
<gene>
    <name evidence="10" type="ORF">HMPREF9336_02726</name>
</gene>
<feature type="transmembrane region" description="Helical" evidence="8">
    <location>
        <begin position="133"/>
        <end position="154"/>
    </location>
</feature>
<sequence>MPASVRALAATTIALGVVYGYDSSIIGGTLFMLEHQFQLDDAHKETLTTAAVVGQLLGAALGSPFIERAGRRRSTLLVAAGFAVFSLFSALAWGLGPLIVARFFVGLVTGVSIVAVPVFVAESAPTRRRGALLASYQVACVCGIILGYLCARVASGHEAWRAVLAVAAIPAVLACVLLMSLPEPANAPEETGPTWTRIREILRPPYARGFVFVVGLGAFAQLTGVNAVVYYGPAIFKAMGFGENDALTVSAGVQAASLASVLLAMAVVDRLGRRPVLLTGIAVMAASCVLLSVLFLGNTAAGHPEAEVRFSHWEGVLGFVGTAAFTMGFTFGFGALIWAYAGESFPARLRSTGSSALLTADLAANVVVSWQFLTVLHTFGGAGTFALLAAVAAAAFGFVWRLAPETKGRDVEEIERFWANGAPSKFFGKRQWPDEPSPQSDEKNSEGNANRGRR</sequence>
<proteinExistence type="inferred from homology"/>
<evidence type="ECO:0000256" key="7">
    <source>
        <dbReference type="SAM" id="MobiDB-lite"/>
    </source>
</evidence>
<evidence type="ECO:0000256" key="2">
    <source>
        <dbReference type="ARBA" id="ARBA00010992"/>
    </source>
</evidence>
<protein>
    <recommendedName>
        <fullName evidence="9">Major facilitator superfamily (MFS) profile domain-containing protein</fullName>
    </recommendedName>
</protein>
<keyword evidence="3" id="KW-0813">Transport</keyword>
<dbReference type="HOGENOM" id="CLU_001265_30_5_11"/>
<evidence type="ECO:0000256" key="8">
    <source>
        <dbReference type="SAM" id="Phobius"/>
    </source>
</evidence>
<name>E5XTA4_SEGRC</name>
<dbReference type="InterPro" id="IPR050814">
    <property type="entry name" value="Myo-inositol_Transporter"/>
</dbReference>
<comment type="subcellular location">
    <subcellularLocation>
        <location evidence="1">Cell membrane</location>
        <topology evidence="1">Multi-pass membrane protein</topology>
    </subcellularLocation>
</comment>
<feature type="transmembrane region" description="Helical" evidence="8">
    <location>
        <begin position="160"/>
        <end position="181"/>
    </location>
</feature>
<dbReference type="Proteomes" id="UP000004816">
    <property type="component" value="Unassembled WGS sequence"/>
</dbReference>
<evidence type="ECO:0000259" key="9">
    <source>
        <dbReference type="PROSITE" id="PS50850"/>
    </source>
</evidence>
<evidence type="ECO:0000256" key="4">
    <source>
        <dbReference type="ARBA" id="ARBA00022692"/>
    </source>
</evidence>
<feature type="transmembrane region" description="Helical" evidence="8">
    <location>
        <begin position="353"/>
        <end position="373"/>
    </location>
</feature>
<keyword evidence="5 8" id="KW-1133">Transmembrane helix</keyword>
<dbReference type="SUPFAM" id="SSF103473">
    <property type="entry name" value="MFS general substrate transporter"/>
    <property type="match status" value="1"/>
</dbReference>
<keyword evidence="4 8" id="KW-0812">Transmembrane</keyword>
<feature type="transmembrane region" description="Helical" evidence="8">
    <location>
        <begin position="47"/>
        <end position="66"/>
    </location>
</feature>
<feature type="transmembrane region" description="Helical" evidence="8">
    <location>
        <begin position="75"/>
        <end position="93"/>
    </location>
</feature>
<feature type="transmembrane region" description="Helical" evidence="8">
    <location>
        <begin position="379"/>
        <end position="400"/>
    </location>
</feature>
<accession>E5XTA4</accession>
<feature type="transmembrane region" description="Helical" evidence="8">
    <location>
        <begin position="251"/>
        <end position="268"/>
    </location>
</feature>
<dbReference type="EMBL" id="ACZI02000002">
    <property type="protein sequence ID" value="EFV12435.1"/>
    <property type="molecule type" value="Genomic_DNA"/>
</dbReference>
<evidence type="ECO:0000256" key="3">
    <source>
        <dbReference type="ARBA" id="ARBA00022448"/>
    </source>
</evidence>
<dbReference type="InterPro" id="IPR036259">
    <property type="entry name" value="MFS_trans_sf"/>
</dbReference>
<dbReference type="Pfam" id="PF00083">
    <property type="entry name" value="Sugar_tr"/>
    <property type="match status" value="2"/>
</dbReference>
<dbReference type="InterPro" id="IPR005828">
    <property type="entry name" value="MFS_sugar_transport-like"/>
</dbReference>
<feature type="transmembrane region" description="Helical" evidence="8">
    <location>
        <begin position="209"/>
        <end position="231"/>
    </location>
</feature>
<keyword evidence="6 8" id="KW-0472">Membrane</keyword>
<dbReference type="InterPro" id="IPR003663">
    <property type="entry name" value="Sugar/inositol_transpt"/>
</dbReference>
<feature type="transmembrane region" description="Helical" evidence="8">
    <location>
        <begin position="275"/>
        <end position="296"/>
    </location>
</feature>
<evidence type="ECO:0000313" key="10">
    <source>
        <dbReference type="EMBL" id="EFV12435.1"/>
    </source>
</evidence>
<dbReference type="Gene3D" id="1.20.1250.20">
    <property type="entry name" value="MFS general substrate transporter like domains"/>
    <property type="match status" value="2"/>
</dbReference>
<evidence type="ECO:0000256" key="5">
    <source>
        <dbReference type="ARBA" id="ARBA00022989"/>
    </source>
</evidence>
<dbReference type="PRINTS" id="PR00171">
    <property type="entry name" value="SUGRTRNSPORT"/>
</dbReference>
<dbReference type="RefSeq" id="WP_007471268.1">
    <property type="nucleotide sequence ID" value="NZ_KI391953.1"/>
</dbReference>